<dbReference type="Pfam" id="PF13472">
    <property type="entry name" value="Lipase_GDSL_2"/>
    <property type="match status" value="1"/>
</dbReference>
<dbReference type="InterPro" id="IPR013830">
    <property type="entry name" value="SGNH_hydro"/>
</dbReference>
<dbReference type="PANTHER" id="PTHR43784">
    <property type="entry name" value="GDSL-LIKE LIPASE/ACYLHYDROLASE, PUTATIVE (AFU_ORTHOLOGUE AFUA_2G00820)-RELATED"/>
    <property type="match status" value="1"/>
</dbReference>
<keyword evidence="3" id="KW-0378">Hydrolase</keyword>
<proteinExistence type="predicted"/>
<evidence type="ECO:0000313" key="3">
    <source>
        <dbReference type="EMBL" id="MFC3763189.1"/>
    </source>
</evidence>
<dbReference type="PANTHER" id="PTHR43784:SF2">
    <property type="entry name" value="GDSL-LIKE LIPASE_ACYLHYDROLASE, PUTATIVE (AFU_ORTHOLOGUE AFUA_2G00820)-RELATED"/>
    <property type="match status" value="1"/>
</dbReference>
<keyword evidence="4" id="KW-1185">Reference proteome</keyword>
<dbReference type="InterPro" id="IPR036514">
    <property type="entry name" value="SGNH_hydro_sf"/>
</dbReference>
<dbReference type="EMBL" id="JBHRZH010000017">
    <property type="protein sequence ID" value="MFC3763189.1"/>
    <property type="molecule type" value="Genomic_DNA"/>
</dbReference>
<sequence length="410" mass="43432">MRRLALAAAAAVLLVGATALPAEAYGWTTAWTASQQPAFAGFEGPNWSVEGFANHSVRQVVRVTATGPLVRIRLSNAYGSKPLEVAGATIARTDQGATVDKRSLRRLTFGGRPATTIAQGRETASDPALLPVKALDKLTVTLYLREPSGPATFHELGLAPTYRANGDHRFDAGGGAFTETTNSTYFLTGVDVLAARQHGTVVLLGDSITDGYGTTSGADNRYPDELAERIARSPQRHKLAVANAGISGDLLLTDVPCFADSARTRFGRDVLAQPDVRTVVVHIGINDIGTGGLDLGCAQPPVATARALIAAHRSLIRAAHARGIEVIGTTILPMKGTPMYDTVEHEAVRDSFNHWVRTSGMYDAVVDFDQVLRDPTNLDALLPAYDSGDHLHPSDAGAHAMAKAIKLSSL</sequence>
<evidence type="ECO:0000256" key="1">
    <source>
        <dbReference type="SAM" id="SignalP"/>
    </source>
</evidence>
<name>A0ABV7YEG2_9ACTN</name>
<feature type="chain" id="PRO_5045258902" evidence="1">
    <location>
        <begin position="25"/>
        <end position="410"/>
    </location>
</feature>
<dbReference type="RefSeq" id="WP_205119733.1">
    <property type="nucleotide sequence ID" value="NZ_JAFBCM010000001.1"/>
</dbReference>
<dbReference type="InterPro" id="IPR053140">
    <property type="entry name" value="GDSL_Rv0518-like"/>
</dbReference>
<dbReference type="Proteomes" id="UP001595699">
    <property type="component" value="Unassembled WGS sequence"/>
</dbReference>
<organism evidence="3 4">
    <name type="scientific">Tenggerimyces flavus</name>
    <dbReference type="NCBI Taxonomy" id="1708749"/>
    <lineage>
        <taxon>Bacteria</taxon>
        <taxon>Bacillati</taxon>
        <taxon>Actinomycetota</taxon>
        <taxon>Actinomycetes</taxon>
        <taxon>Propionibacteriales</taxon>
        <taxon>Nocardioidaceae</taxon>
        <taxon>Tenggerimyces</taxon>
    </lineage>
</organism>
<protein>
    <submittedName>
        <fullName evidence="3">SGNH/GDSL hydrolase family protein</fullName>
    </submittedName>
</protein>
<accession>A0ABV7YEG2</accession>
<reference evidence="4" key="1">
    <citation type="journal article" date="2019" name="Int. J. Syst. Evol. Microbiol.">
        <title>The Global Catalogue of Microorganisms (GCM) 10K type strain sequencing project: providing services to taxonomists for standard genome sequencing and annotation.</title>
        <authorList>
            <consortium name="The Broad Institute Genomics Platform"/>
            <consortium name="The Broad Institute Genome Sequencing Center for Infectious Disease"/>
            <person name="Wu L."/>
            <person name="Ma J."/>
        </authorList>
    </citation>
    <scope>NUCLEOTIDE SEQUENCE [LARGE SCALE GENOMIC DNA]</scope>
    <source>
        <strain evidence="4">CGMCC 4.7241</strain>
    </source>
</reference>
<dbReference type="GO" id="GO:0016787">
    <property type="term" value="F:hydrolase activity"/>
    <property type="evidence" value="ECO:0007669"/>
    <property type="project" value="UniProtKB-KW"/>
</dbReference>
<feature type="domain" description="SGNH hydrolase-type esterase" evidence="2">
    <location>
        <begin position="203"/>
        <end position="399"/>
    </location>
</feature>
<dbReference type="CDD" id="cd01830">
    <property type="entry name" value="XynE_like"/>
    <property type="match status" value="1"/>
</dbReference>
<evidence type="ECO:0000259" key="2">
    <source>
        <dbReference type="Pfam" id="PF13472"/>
    </source>
</evidence>
<gene>
    <name evidence="3" type="ORF">ACFOUW_20270</name>
</gene>
<keyword evidence="1" id="KW-0732">Signal</keyword>
<evidence type="ECO:0000313" key="4">
    <source>
        <dbReference type="Proteomes" id="UP001595699"/>
    </source>
</evidence>
<feature type="signal peptide" evidence="1">
    <location>
        <begin position="1"/>
        <end position="24"/>
    </location>
</feature>
<dbReference type="Gene3D" id="3.40.50.1110">
    <property type="entry name" value="SGNH hydrolase"/>
    <property type="match status" value="1"/>
</dbReference>
<dbReference type="SUPFAM" id="SSF52266">
    <property type="entry name" value="SGNH hydrolase"/>
    <property type="match status" value="1"/>
</dbReference>
<comment type="caution">
    <text evidence="3">The sequence shown here is derived from an EMBL/GenBank/DDBJ whole genome shotgun (WGS) entry which is preliminary data.</text>
</comment>